<sequence length="177" mass="20824">MRPTYYSIHSTYGSLVQTYWDGDCFYPYGWDGFKVDAHLGRWFYVAGHEPKFKQRCSCVTVEYTRKKRNRIGVEEHCQLEEFQQGINVTGLFLSEDWRKGVMEPPPKRWGKNGVYRVEFQDAFHNDNYTQACMGPNYIVADQKPDHSIVIAANMSRLYILARSPYVNDKTIDPRRDF</sequence>
<proteinExistence type="predicted"/>
<dbReference type="Proteomes" id="UP000226431">
    <property type="component" value="Unassembled WGS sequence"/>
</dbReference>
<organism evidence="2 3">
    <name type="scientific">Ophiocordyceps camponoti-rufipedis</name>
    <dbReference type="NCBI Taxonomy" id="2004952"/>
    <lineage>
        <taxon>Eukaryota</taxon>
        <taxon>Fungi</taxon>
        <taxon>Dikarya</taxon>
        <taxon>Ascomycota</taxon>
        <taxon>Pezizomycotina</taxon>
        <taxon>Sordariomycetes</taxon>
        <taxon>Hypocreomycetidae</taxon>
        <taxon>Hypocreales</taxon>
        <taxon>Ophiocordycipitaceae</taxon>
        <taxon>Ophiocordyceps</taxon>
    </lineage>
</organism>
<evidence type="ECO:0000313" key="2">
    <source>
        <dbReference type="EMBL" id="PHH77529.1"/>
    </source>
</evidence>
<dbReference type="Pfam" id="PF08212">
    <property type="entry name" value="Lipocalin_2"/>
    <property type="match status" value="1"/>
</dbReference>
<name>A0A2C5XPA2_9HYPO</name>
<accession>A0A2C5XPA2</accession>
<dbReference type="OrthoDB" id="565904at2759"/>
<gene>
    <name evidence="2" type="ORF">CDD80_506</name>
</gene>
<dbReference type="Gene3D" id="2.40.128.20">
    <property type="match status" value="1"/>
</dbReference>
<keyword evidence="3" id="KW-1185">Reference proteome</keyword>
<dbReference type="EMBL" id="NJES01000115">
    <property type="protein sequence ID" value="PHH77529.1"/>
    <property type="molecule type" value="Genomic_DNA"/>
</dbReference>
<evidence type="ECO:0000259" key="1">
    <source>
        <dbReference type="Pfam" id="PF08212"/>
    </source>
</evidence>
<feature type="domain" description="Lipocalin/cytosolic fatty-acid binding" evidence="1">
    <location>
        <begin position="35"/>
        <end position="170"/>
    </location>
</feature>
<reference evidence="2 3" key="1">
    <citation type="submission" date="2017-06" db="EMBL/GenBank/DDBJ databases">
        <title>Ant-infecting Ophiocordyceps genomes reveal a high diversity of potential behavioral manipulation genes and a possible major role for enterotoxins.</title>
        <authorList>
            <person name="De Bekker C."/>
            <person name="Evans H.C."/>
            <person name="Brachmann A."/>
            <person name="Hughes D.P."/>
        </authorList>
    </citation>
    <scope>NUCLEOTIDE SEQUENCE [LARGE SCALE GENOMIC DNA]</scope>
    <source>
        <strain evidence="2 3">Map16</strain>
    </source>
</reference>
<comment type="caution">
    <text evidence="2">The sequence shown here is derived from an EMBL/GenBank/DDBJ whole genome shotgun (WGS) entry which is preliminary data.</text>
</comment>
<dbReference type="AlphaFoldDB" id="A0A2C5XPA2"/>
<dbReference type="InterPro" id="IPR012674">
    <property type="entry name" value="Calycin"/>
</dbReference>
<dbReference type="SUPFAM" id="SSF50814">
    <property type="entry name" value="Lipocalins"/>
    <property type="match status" value="1"/>
</dbReference>
<dbReference type="STRING" id="2004952.A0A2C5XPA2"/>
<protein>
    <recommendedName>
        <fullName evidence="1">Lipocalin/cytosolic fatty-acid binding domain-containing protein</fullName>
    </recommendedName>
</protein>
<dbReference type="InterPro" id="IPR000566">
    <property type="entry name" value="Lipocln_cytosolic_FA-bd_dom"/>
</dbReference>
<evidence type="ECO:0000313" key="3">
    <source>
        <dbReference type="Proteomes" id="UP000226431"/>
    </source>
</evidence>